<organism evidence="2 3">
    <name type="scientific">Sutcliffiella cohnii</name>
    <dbReference type="NCBI Taxonomy" id="33932"/>
    <lineage>
        <taxon>Bacteria</taxon>
        <taxon>Bacillati</taxon>
        <taxon>Bacillota</taxon>
        <taxon>Bacilli</taxon>
        <taxon>Bacillales</taxon>
        <taxon>Bacillaceae</taxon>
        <taxon>Sutcliffiella</taxon>
    </lineage>
</organism>
<dbReference type="RefSeq" id="WP_066418468.1">
    <property type="nucleotide sequence ID" value="NZ_CP018866.1"/>
</dbReference>
<feature type="transmembrane region" description="Helical" evidence="1">
    <location>
        <begin position="61"/>
        <end position="82"/>
    </location>
</feature>
<evidence type="ECO:0000256" key="1">
    <source>
        <dbReference type="SAM" id="Phobius"/>
    </source>
</evidence>
<dbReference type="EMBL" id="CP018866">
    <property type="protein sequence ID" value="AST92460.1"/>
    <property type="molecule type" value="Genomic_DNA"/>
</dbReference>
<dbReference type="STRING" id="1314751.GCA_001591425_03259"/>
<dbReference type="Proteomes" id="UP000215224">
    <property type="component" value="Chromosome"/>
</dbReference>
<dbReference type="KEGG" id="bcoh:BC6307_14730"/>
<gene>
    <name evidence="2" type="ORF">BC6307_14730</name>
</gene>
<evidence type="ECO:0000313" key="2">
    <source>
        <dbReference type="EMBL" id="AST92460.1"/>
    </source>
</evidence>
<accession>A0A223KSK7</accession>
<keyword evidence="3" id="KW-1185">Reference proteome</keyword>
<protein>
    <submittedName>
        <fullName evidence="2">Uncharacterized protein</fullName>
    </submittedName>
</protein>
<reference evidence="2 3" key="1">
    <citation type="submission" date="2016-12" db="EMBL/GenBank/DDBJ databases">
        <title>The whole genome sequencing and assembly of Bacillus cohnii DSM 6307T strain.</title>
        <authorList>
            <person name="Lee Y.-J."/>
            <person name="Yi H."/>
            <person name="Bahn Y.-S."/>
            <person name="Kim J.F."/>
            <person name="Lee D.-W."/>
        </authorList>
    </citation>
    <scope>NUCLEOTIDE SEQUENCE [LARGE SCALE GENOMIC DNA]</scope>
    <source>
        <strain evidence="2 3">DSM 6307</strain>
    </source>
</reference>
<name>A0A223KSK7_9BACI</name>
<sequence length="106" mass="12469">MNKTVALIMIFLITCYAQILVIKYDSLKEIVVIHESDSSFNQTVNGPNILDNEISFHNTNYFQYLHIVSITLVIYIAIYAFVQMYRRLRLLLPLYYQSNYVILPLN</sequence>
<keyword evidence="1" id="KW-0472">Membrane</keyword>
<keyword evidence="1" id="KW-0812">Transmembrane</keyword>
<evidence type="ECO:0000313" key="3">
    <source>
        <dbReference type="Proteomes" id="UP000215224"/>
    </source>
</evidence>
<proteinExistence type="predicted"/>
<dbReference type="AlphaFoldDB" id="A0A223KSK7"/>
<keyword evidence="1" id="KW-1133">Transmembrane helix</keyword>